<evidence type="ECO:0000256" key="9">
    <source>
        <dbReference type="ARBA" id="ARBA00022982"/>
    </source>
</evidence>
<dbReference type="InterPro" id="IPR013766">
    <property type="entry name" value="Thioredoxin_domain"/>
</dbReference>
<evidence type="ECO:0000256" key="11">
    <source>
        <dbReference type="ARBA" id="ARBA00023002"/>
    </source>
</evidence>
<dbReference type="EMBL" id="BMXV01000010">
    <property type="protein sequence ID" value="GGY84762.1"/>
    <property type="molecule type" value="Genomic_DNA"/>
</dbReference>
<dbReference type="CDD" id="cd02953">
    <property type="entry name" value="DsbDgamma"/>
    <property type="match status" value="1"/>
</dbReference>
<feature type="transmembrane region" description="Helical" evidence="18">
    <location>
        <begin position="243"/>
        <end position="264"/>
    </location>
</feature>
<dbReference type="InterPro" id="IPR036929">
    <property type="entry name" value="DsbDN_sf"/>
</dbReference>
<keyword evidence="14 18" id="KW-1015">Disulfide bond</keyword>
<name>A0ABQ3B974_9GAMM</name>
<keyword evidence="8 18" id="KW-0201">Cytochrome c-type biogenesis</keyword>
<feature type="transmembrane region" description="Helical" evidence="18">
    <location>
        <begin position="285"/>
        <end position="312"/>
    </location>
</feature>
<feature type="transmembrane region" description="Helical" evidence="18">
    <location>
        <begin position="464"/>
        <end position="484"/>
    </location>
</feature>
<evidence type="ECO:0000256" key="5">
    <source>
        <dbReference type="ARBA" id="ARBA00022519"/>
    </source>
</evidence>
<dbReference type="InterPro" id="IPR036249">
    <property type="entry name" value="Thioredoxin-like_sf"/>
</dbReference>
<feature type="transmembrane region" description="Helical" evidence="18">
    <location>
        <begin position="368"/>
        <end position="397"/>
    </location>
</feature>
<dbReference type="EC" id="1.8.1.8" evidence="18"/>
<dbReference type="InterPro" id="IPR003834">
    <property type="entry name" value="Cyt_c_assmbl_TM_dom"/>
</dbReference>
<keyword evidence="12 18" id="KW-0520">NAD</keyword>
<feature type="disulfide bond" description="Redox-active" evidence="18">
    <location>
        <begin position="578"/>
        <end position="581"/>
    </location>
</feature>
<gene>
    <name evidence="18 21" type="primary">dsbD</name>
    <name evidence="21" type="ORF">GCM10007071_35000</name>
</gene>
<comment type="similarity">
    <text evidence="2 18">Belongs to the thioredoxin family. DsbD subfamily.</text>
</comment>
<evidence type="ECO:0000256" key="8">
    <source>
        <dbReference type="ARBA" id="ARBA00022748"/>
    </source>
</evidence>
<evidence type="ECO:0000256" key="15">
    <source>
        <dbReference type="ARBA" id="ARBA00023284"/>
    </source>
</evidence>
<evidence type="ECO:0000256" key="16">
    <source>
        <dbReference type="ARBA" id="ARBA00047388"/>
    </source>
</evidence>
<dbReference type="Proteomes" id="UP000601597">
    <property type="component" value="Unassembled WGS sequence"/>
</dbReference>
<evidence type="ECO:0000256" key="14">
    <source>
        <dbReference type="ARBA" id="ARBA00023157"/>
    </source>
</evidence>
<feature type="domain" description="Thioredoxin" evidence="20">
    <location>
        <begin position="519"/>
        <end position="663"/>
    </location>
</feature>
<evidence type="ECO:0000256" key="3">
    <source>
        <dbReference type="ARBA" id="ARBA00022448"/>
    </source>
</evidence>
<protein>
    <recommendedName>
        <fullName evidence="18">Thiol:disulfide interchange protein DsbD</fullName>
        <ecNumber evidence="18">1.8.1.8</ecNumber>
    </recommendedName>
    <alternativeName>
        <fullName evidence="18">Protein-disulfide reductase</fullName>
        <shortName evidence="18">Disulfide reductase</shortName>
    </alternativeName>
</protein>
<keyword evidence="3 18" id="KW-0813">Transport</keyword>
<keyword evidence="11 18" id="KW-0560">Oxidoreductase</keyword>
<comment type="subcellular location">
    <subcellularLocation>
        <location evidence="1 18">Cell inner membrane</location>
        <topology evidence="1 18">Multi-pass membrane protein</topology>
    </subcellularLocation>
</comment>
<dbReference type="SUPFAM" id="SSF74863">
    <property type="entry name" value="Thiol:disulfide interchange protein DsbD, N-terminal domain (DsbD-alpha)"/>
    <property type="match status" value="1"/>
</dbReference>
<evidence type="ECO:0000256" key="17">
    <source>
        <dbReference type="ARBA" id="ARBA00047804"/>
    </source>
</evidence>
<evidence type="ECO:0000256" key="1">
    <source>
        <dbReference type="ARBA" id="ARBA00004429"/>
    </source>
</evidence>
<evidence type="ECO:0000256" key="6">
    <source>
        <dbReference type="ARBA" id="ARBA00022692"/>
    </source>
</evidence>
<evidence type="ECO:0000256" key="13">
    <source>
        <dbReference type="ARBA" id="ARBA00023136"/>
    </source>
</evidence>
<keyword evidence="5 18" id="KW-0997">Cell inner membrane</keyword>
<keyword evidence="4 18" id="KW-1003">Cell membrane</keyword>
<dbReference type="InterPro" id="IPR028250">
    <property type="entry name" value="DsbDN"/>
</dbReference>
<keyword evidence="9 18" id="KW-0249">Electron transport</keyword>
<keyword evidence="13 18" id="KW-0472">Membrane</keyword>
<dbReference type="PANTHER" id="PTHR32234:SF0">
    <property type="entry name" value="THIOL:DISULFIDE INTERCHANGE PROTEIN DSBD"/>
    <property type="match status" value="1"/>
</dbReference>
<keyword evidence="15 18" id="KW-0676">Redox-active center</keyword>
<comment type="caution">
    <text evidence="18">Lacks conserved residue(s) required for the propagation of feature annotation.</text>
</comment>
<keyword evidence="22" id="KW-1185">Reference proteome</keyword>
<organism evidence="21 22">
    <name type="scientific">Marinobacter zhanjiangensis</name>
    <dbReference type="NCBI Taxonomy" id="578215"/>
    <lineage>
        <taxon>Bacteria</taxon>
        <taxon>Pseudomonadati</taxon>
        <taxon>Pseudomonadota</taxon>
        <taxon>Gammaproteobacteria</taxon>
        <taxon>Pseudomonadales</taxon>
        <taxon>Marinobacteraceae</taxon>
        <taxon>Marinobacter</taxon>
    </lineage>
</organism>
<dbReference type="Gene3D" id="3.40.30.10">
    <property type="entry name" value="Glutaredoxin"/>
    <property type="match status" value="1"/>
</dbReference>
<comment type="catalytic activity">
    <reaction evidence="16 18">
        <text>[protein]-dithiol + NAD(+) = [protein]-disulfide + NADH + H(+)</text>
        <dbReference type="Rhea" id="RHEA:18749"/>
        <dbReference type="Rhea" id="RHEA-COMP:10593"/>
        <dbReference type="Rhea" id="RHEA-COMP:10594"/>
        <dbReference type="ChEBI" id="CHEBI:15378"/>
        <dbReference type="ChEBI" id="CHEBI:29950"/>
        <dbReference type="ChEBI" id="CHEBI:50058"/>
        <dbReference type="ChEBI" id="CHEBI:57540"/>
        <dbReference type="ChEBI" id="CHEBI:57945"/>
        <dbReference type="EC" id="1.8.1.8"/>
    </reaction>
</comment>
<evidence type="ECO:0000256" key="19">
    <source>
        <dbReference type="SAM" id="MobiDB-lite"/>
    </source>
</evidence>
<dbReference type="HAMAP" id="MF_00399">
    <property type="entry name" value="DbsD"/>
    <property type="match status" value="1"/>
</dbReference>
<keyword evidence="6 18" id="KW-0812">Transmembrane</keyword>
<evidence type="ECO:0000256" key="12">
    <source>
        <dbReference type="ARBA" id="ARBA00023027"/>
    </source>
</evidence>
<dbReference type="PANTHER" id="PTHR32234">
    <property type="entry name" value="THIOL:DISULFIDE INTERCHANGE PROTEIN DSBD"/>
    <property type="match status" value="1"/>
</dbReference>
<dbReference type="InterPro" id="IPR035671">
    <property type="entry name" value="DsbD_gamma"/>
</dbReference>
<feature type="transmembrane region" description="Helical" evidence="18">
    <location>
        <begin position="438"/>
        <end position="458"/>
    </location>
</feature>
<feature type="transmembrane region" description="Helical" evidence="18">
    <location>
        <begin position="403"/>
        <end position="426"/>
    </location>
</feature>
<dbReference type="SUPFAM" id="SSF52833">
    <property type="entry name" value="Thioredoxin-like"/>
    <property type="match status" value="1"/>
</dbReference>
<feature type="region of interest" description="Disordered" evidence="19">
    <location>
        <begin position="200"/>
        <end position="226"/>
    </location>
</feature>
<comment type="function">
    <text evidence="18">Required to facilitate the formation of correct disulfide bonds in some periplasmic proteins and for the assembly of the periplasmic c-type cytochromes. Acts by transferring electrons from cytoplasmic thioredoxin to the periplasm. This transfer involves a cascade of disulfide bond formation and reduction steps.</text>
</comment>
<feature type="disulfide bond" description="Redox-active" evidence="18">
    <location>
        <begin position="174"/>
        <end position="180"/>
    </location>
</feature>
<reference evidence="22" key="1">
    <citation type="journal article" date="2019" name="Int. J. Syst. Evol. Microbiol.">
        <title>The Global Catalogue of Microorganisms (GCM) 10K type strain sequencing project: providing services to taxonomists for standard genome sequencing and annotation.</title>
        <authorList>
            <consortium name="The Broad Institute Genomics Platform"/>
            <consortium name="The Broad Institute Genome Sequencing Center for Infectious Disease"/>
            <person name="Wu L."/>
            <person name="Ma J."/>
        </authorList>
    </citation>
    <scope>NUCLEOTIDE SEQUENCE [LARGE SCALE GENOMIC DNA]</scope>
    <source>
        <strain evidence="22">KCTC 22280</strain>
    </source>
</reference>
<dbReference type="PROSITE" id="PS51352">
    <property type="entry name" value="THIOREDOXIN_2"/>
    <property type="match status" value="1"/>
</dbReference>
<accession>A0ABQ3B974</accession>
<evidence type="ECO:0000256" key="10">
    <source>
        <dbReference type="ARBA" id="ARBA00022989"/>
    </source>
</evidence>
<feature type="transmembrane region" description="Helical" evidence="18">
    <location>
        <begin position="496"/>
        <end position="515"/>
    </location>
</feature>
<dbReference type="NCBIfam" id="NF001419">
    <property type="entry name" value="PRK00293.1"/>
    <property type="match status" value="1"/>
</dbReference>
<feature type="compositionally biased region" description="Low complexity" evidence="19">
    <location>
        <begin position="217"/>
        <end position="226"/>
    </location>
</feature>
<dbReference type="Pfam" id="PF13899">
    <property type="entry name" value="Thioredoxin_7"/>
    <property type="match status" value="1"/>
</dbReference>
<comment type="caution">
    <text evidence="21">The sequence shown here is derived from an EMBL/GenBank/DDBJ whole genome shotgun (WGS) entry which is preliminary data.</text>
</comment>
<evidence type="ECO:0000259" key="20">
    <source>
        <dbReference type="PROSITE" id="PS51352"/>
    </source>
</evidence>
<dbReference type="InterPro" id="IPR022910">
    <property type="entry name" value="Thiol_diS_interchange_DbsD"/>
</dbReference>
<evidence type="ECO:0000313" key="22">
    <source>
        <dbReference type="Proteomes" id="UP000601597"/>
    </source>
</evidence>
<feature type="transmembrane region" description="Helical" evidence="18">
    <location>
        <begin position="324"/>
        <end position="348"/>
    </location>
</feature>
<keyword evidence="7" id="KW-0732">Signal</keyword>
<keyword evidence="10 18" id="KW-1133">Transmembrane helix</keyword>
<evidence type="ECO:0000256" key="7">
    <source>
        <dbReference type="ARBA" id="ARBA00022729"/>
    </source>
</evidence>
<evidence type="ECO:0000256" key="4">
    <source>
        <dbReference type="ARBA" id="ARBA00022475"/>
    </source>
</evidence>
<proteinExistence type="inferred from homology"/>
<evidence type="ECO:0000256" key="2">
    <source>
        <dbReference type="ARBA" id="ARBA00007241"/>
    </source>
</evidence>
<dbReference type="Gene3D" id="2.60.40.1250">
    <property type="entry name" value="Thiol:disulfide interchange protein DsbD, N-terminal domain"/>
    <property type="match status" value="1"/>
</dbReference>
<sequence>MDISPRAPGTFRAELSLSFHSITRLPGNRQILSPMPLKTVVPASLLRLLLLTLFTLMPTGAVQAALGDNNSLGGQDFLPVDEALPFSSTTTETGVLLRWDTAPDHYLYRERISIEPVSDDVQVSEPAFSEPGVETEDPYFGTVNVFYEPVEARVDLTLPEGTREATLKVTYQGCAKAGLCYPPQTRDVLYYASKGEQPAAPSSSASGTTGSGGGATGQTPAPGTASNLESATGLAGFLSEQSLAIIALVFLALGLGLTFTPCVLPMVPIISTLVSSHNTRSTAQALALAFSYVFGMALTYAAAGVITGLLGASFNLQAQLQSPWVLGTFAALFVIFALAMFNVFDLRLPHAIQNRLNQASENLSGGRLASVFGIGALSALVVSPCVSAPLAGSLLYISTTQDAVVGGVALFSLGLGMGVPLILVAVGGRHLLPKTGSWMNVVKAFYGVMLLAVAIWLLERLVPGWVALTLWGILAAITGVQLGAFDQARAGWQRTWKGAGLVLFAWGLALLAGALSGASDPLRPLAPFMASASSDGSVSVTEHAPFERMEDPDAIRERLTEASNQGRAVILDFYADWCISCKIMEREVFSKPAVISAMEPYTLLQIDLTDNTPAQQALLNDLGLFGPPAILFYDGEGQEAEDLRVLGEMDLDQFMNHLNRASAVL</sequence>
<evidence type="ECO:0000256" key="18">
    <source>
        <dbReference type="HAMAP-Rule" id="MF_00399"/>
    </source>
</evidence>
<evidence type="ECO:0000313" key="21">
    <source>
        <dbReference type="EMBL" id="GGY84762.1"/>
    </source>
</evidence>
<comment type="catalytic activity">
    <reaction evidence="17 18">
        <text>[protein]-dithiol + NADP(+) = [protein]-disulfide + NADPH + H(+)</text>
        <dbReference type="Rhea" id="RHEA:18753"/>
        <dbReference type="Rhea" id="RHEA-COMP:10593"/>
        <dbReference type="Rhea" id="RHEA-COMP:10594"/>
        <dbReference type="ChEBI" id="CHEBI:15378"/>
        <dbReference type="ChEBI" id="CHEBI:29950"/>
        <dbReference type="ChEBI" id="CHEBI:50058"/>
        <dbReference type="ChEBI" id="CHEBI:57783"/>
        <dbReference type="ChEBI" id="CHEBI:58349"/>
        <dbReference type="EC" id="1.8.1.8"/>
    </reaction>
</comment>
<dbReference type="Pfam" id="PF02683">
    <property type="entry name" value="DsbD_TM"/>
    <property type="match status" value="1"/>
</dbReference>
<dbReference type="Pfam" id="PF11412">
    <property type="entry name" value="DsbD_N"/>
    <property type="match status" value="1"/>
</dbReference>